<dbReference type="Gene3D" id="3.30.70.270">
    <property type="match status" value="1"/>
</dbReference>
<name>A0A7K3W563_9ACTN</name>
<gene>
    <name evidence="3" type="ORF">GCU56_18400</name>
</gene>
<dbReference type="NCBIfam" id="TIGR00254">
    <property type="entry name" value="GGDEF"/>
    <property type="match status" value="1"/>
</dbReference>
<dbReference type="Pfam" id="PF01590">
    <property type="entry name" value="GAF"/>
    <property type="match status" value="1"/>
</dbReference>
<dbReference type="InterPro" id="IPR003018">
    <property type="entry name" value="GAF"/>
</dbReference>
<organism evidence="3 4">
    <name type="scientific">Geodermatophilus sabuli</name>
    <dbReference type="NCBI Taxonomy" id="1564158"/>
    <lineage>
        <taxon>Bacteria</taxon>
        <taxon>Bacillati</taxon>
        <taxon>Actinomycetota</taxon>
        <taxon>Actinomycetes</taxon>
        <taxon>Geodermatophilales</taxon>
        <taxon>Geodermatophilaceae</taxon>
        <taxon>Geodermatophilus</taxon>
    </lineage>
</organism>
<dbReference type="InterPro" id="IPR052163">
    <property type="entry name" value="DGC-Regulatory_Protein"/>
</dbReference>
<dbReference type="SMART" id="SM00065">
    <property type="entry name" value="GAF"/>
    <property type="match status" value="1"/>
</dbReference>
<dbReference type="AlphaFoldDB" id="A0A7K3W563"/>
<dbReference type="SMART" id="SM00267">
    <property type="entry name" value="GGDEF"/>
    <property type="match status" value="1"/>
</dbReference>
<dbReference type="InterPro" id="IPR043128">
    <property type="entry name" value="Rev_trsase/Diguanyl_cyclase"/>
</dbReference>
<evidence type="ECO:0000259" key="2">
    <source>
        <dbReference type="PROSITE" id="PS50887"/>
    </source>
</evidence>
<dbReference type="Proteomes" id="UP000470246">
    <property type="component" value="Unassembled WGS sequence"/>
</dbReference>
<comment type="caution">
    <text evidence="3">The sequence shown here is derived from an EMBL/GenBank/DDBJ whole genome shotgun (WGS) entry which is preliminary data.</text>
</comment>
<reference evidence="3 4" key="1">
    <citation type="submission" date="2020-02" db="EMBL/GenBank/DDBJ databases">
        <title>Geodermatophilus sabuli CPCC 205279 I12A-02694.</title>
        <authorList>
            <person name="Jiang Z."/>
        </authorList>
    </citation>
    <scope>NUCLEOTIDE SEQUENCE [LARGE SCALE GENOMIC DNA]</scope>
    <source>
        <strain evidence="3 4">I12A-02694</strain>
    </source>
</reference>
<dbReference type="Gene3D" id="3.30.450.40">
    <property type="match status" value="1"/>
</dbReference>
<keyword evidence="4" id="KW-1185">Reference proteome</keyword>
<dbReference type="InterPro" id="IPR000160">
    <property type="entry name" value="GGDEF_dom"/>
</dbReference>
<dbReference type="SUPFAM" id="SSF55781">
    <property type="entry name" value="GAF domain-like"/>
    <property type="match status" value="1"/>
</dbReference>
<dbReference type="SUPFAM" id="SSF55073">
    <property type="entry name" value="Nucleotide cyclase"/>
    <property type="match status" value="1"/>
</dbReference>
<evidence type="ECO:0000256" key="1">
    <source>
        <dbReference type="SAM" id="MobiDB-lite"/>
    </source>
</evidence>
<feature type="domain" description="GGDEF" evidence="2">
    <location>
        <begin position="441"/>
        <end position="574"/>
    </location>
</feature>
<dbReference type="InterPro" id="IPR029016">
    <property type="entry name" value="GAF-like_dom_sf"/>
</dbReference>
<evidence type="ECO:0000313" key="3">
    <source>
        <dbReference type="EMBL" id="NEK59830.1"/>
    </source>
</evidence>
<proteinExistence type="predicted"/>
<dbReference type="CDD" id="cd01949">
    <property type="entry name" value="GGDEF"/>
    <property type="match status" value="1"/>
</dbReference>
<dbReference type="PANTHER" id="PTHR46663">
    <property type="entry name" value="DIGUANYLATE CYCLASE DGCT-RELATED"/>
    <property type="match status" value="1"/>
</dbReference>
<dbReference type="EMBL" id="JAAGWF010000020">
    <property type="protein sequence ID" value="NEK59830.1"/>
    <property type="molecule type" value="Genomic_DNA"/>
</dbReference>
<dbReference type="Pfam" id="PF00990">
    <property type="entry name" value="GGDEF"/>
    <property type="match status" value="1"/>
</dbReference>
<sequence>MQGRRRGRRPRHAPGRRPVRPLVVRGALHGTSSLRLGIVPPGGIRVQHPVRRRGPTRDGSLVGGVPLNRARPAADRRDVTTSGPRGRLRRRRTAPATPSELLDRLGTLRAAPVEVAAGDDVHTVLRRIVARVGAAGSAAGHLLVVAAPDGGAPLVHSAGLPAPQAHALVASLLAGVDPGPDVIVVDVASARRSHGRLAAVRRPGEGALELDRDVLAVHAGHAAATLDLLVATADVRRETARTGALLALAAELARATDAAAVCTAVAEAVPRVVGADHGALLLWEPAAGALVTAAVAGRPGGSRELTQQGSLRAEDTPELVGLLTDHEARVLDAATCSPRVAALLETLGLTHVVAVPLLAGRTLLGVATASWTAGSAPARLDGDVLALLRGVVDQASTALEKSRLVETVAHQATHDALTGLPNRVLFLDRLGSVLATTGPDQHAGVLFCDLDRFTSVNASRGHAAGDELLRRVAARLRAAVRPGDTVGRLGGDEFAVLLTGLTRPEDADRVVGRVLGCFERTFRLDGAEVAVGTSIGVAVHTGEGGVADVLLSAAHAAMDRHKHVSRDGLDGLDAAGD</sequence>
<feature type="region of interest" description="Disordered" evidence="1">
    <location>
        <begin position="48"/>
        <end position="98"/>
    </location>
</feature>
<dbReference type="InterPro" id="IPR029787">
    <property type="entry name" value="Nucleotide_cyclase"/>
</dbReference>
<accession>A0A7K3W563</accession>
<evidence type="ECO:0000313" key="4">
    <source>
        <dbReference type="Proteomes" id="UP000470246"/>
    </source>
</evidence>
<dbReference type="PROSITE" id="PS50887">
    <property type="entry name" value="GGDEF"/>
    <property type="match status" value="1"/>
</dbReference>
<dbReference type="PANTHER" id="PTHR46663:SF2">
    <property type="entry name" value="GGDEF DOMAIN-CONTAINING PROTEIN"/>
    <property type="match status" value="1"/>
</dbReference>
<protein>
    <submittedName>
        <fullName evidence="3">Diguanylate cyclase</fullName>
    </submittedName>
</protein>